<accession>A0ABC8J1I7</accession>
<proteinExistence type="predicted"/>
<dbReference type="AlphaFoldDB" id="A0ABC8J1I7"/>
<organism evidence="1 2">
    <name type="scientific">Eruca vesicaria subsp. sativa</name>
    <name type="common">Garden rocket</name>
    <name type="synonym">Eruca sativa</name>
    <dbReference type="NCBI Taxonomy" id="29727"/>
    <lineage>
        <taxon>Eukaryota</taxon>
        <taxon>Viridiplantae</taxon>
        <taxon>Streptophyta</taxon>
        <taxon>Embryophyta</taxon>
        <taxon>Tracheophyta</taxon>
        <taxon>Spermatophyta</taxon>
        <taxon>Magnoliopsida</taxon>
        <taxon>eudicotyledons</taxon>
        <taxon>Gunneridae</taxon>
        <taxon>Pentapetalae</taxon>
        <taxon>rosids</taxon>
        <taxon>malvids</taxon>
        <taxon>Brassicales</taxon>
        <taxon>Brassicaceae</taxon>
        <taxon>Brassiceae</taxon>
        <taxon>Eruca</taxon>
    </lineage>
</organism>
<evidence type="ECO:0000313" key="1">
    <source>
        <dbReference type="EMBL" id="CAH8308354.1"/>
    </source>
</evidence>
<comment type="caution">
    <text evidence="1">The sequence shown here is derived from an EMBL/GenBank/DDBJ whole genome shotgun (WGS) entry which is preliminary data.</text>
</comment>
<name>A0ABC8J1I7_ERUVS</name>
<keyword evidence="2" id="KW-1185">Reference proteome</keyword>
<reference evidence="1 2" key="1">
    <citation type="submission" date="2022-03" db="EMBL/GenBank/DDBJ databases">
        <authorList>
            <person name="Macdonald S."/>
            <person name="Ahmed S."/>
            <person name="Newling K."/>
        </authorList>
    </citation>
    <scope>NUCLEOTIDE SEQUENCE [LARGE SCALE GENOMIC DNA]</scope>
</reference>
<dbReference type="InterPro" id="IPR055294">
    <property type="entry name" value="FBL60-like"/>
</dbReference>
<evidence type="ECO:0000313" key="2">
    <source>
        <dbReference type="Proteomes" id="UP001642260"/>
    </source>
</evidence>
<dbReference type="PANTHER" id="PTHR31293">
    <property type="entry name" value="RNI-LIKE SUPERFAMILY PROTEIN"/>
    <property type="match status" value="1"/>
</dbReference>
<dbReference type="Proteomes" id="UP001642260">
    <property type="component" value="Unassembled WGS sequence"/>
</dbReference>
<sequence>MEKQSKPIWSSPNIKKLTVYYDFELLRDAMSFHTPSLVYLSYRDYALEYYRDVNLASLVEARLDIRYSKWIKDMDLRGLIIGVSKVEILHLSAASADVIAQCVEVEEDGLVLPVFKNMVKLSVSASVGTNAMNFPFGATL</sequence>
<gene>
    <name evidence="1" type="ORF">ERUC_LOCUS5162</name>
</gene>
<dbReference type="EMBL" id="CAKOAT010069266">
    <property type="protein sequence ID" value="CAH8308354.1"/>
    <property type="molecule type" value="Genomic_DNA"/>
</dbReference>
<protein>
    <submittedName>
        <fullName evidence="1">Uncharacterized protein</fullName>
    </submittedName>
</protein>
<dbReference type="PANTHER" id="PTHR31293:SF22">
    <property type="entry name" value="BNAC06G06520D PROTEIN"/>
    <property type="match status" value="1"/>
</dbReference>